<keyword evidence="1" id="KW-1133">Transmembrane helix</keyword>
<accession>I2BAA1</accession>
<keyword evidence="1" id="KW-0472">Membrane</keyword>
<keyword evidence="3" id="KW-1185">Reference proteome</keyword>
<proteinExistence type="predicted"/>
<reference evidence="2 3" key="1">
    <citation type="journal article" date="2012" name="J. Bacteriol.">
        <title>Complete genome sequence of the B12-producing Shimwellia blattae strain DSM 4481, isolated from a cockroach.</title>
        <authorList>
            <person name="Brzuszkiewicz E."/>
            <person name="Waschkowitz T."/>
            <person name="Wiezer A."/>
            <person name="Daniel R."/>
        </authorList>
    </citation>
    <scope>NUCLEOTIDE SEQUENCE [LARGE SCALE GENOMIC DNA]</scope>
    <source>
        <strain evidence="3">ATCC 29907 / DSM 4481 / JCM 1650 / NBRC 105725 / CDC 9005-74</strain>
    </source>
</reference>
<dbReference type="STRING" id="630626.EBL_c23660"/>
<evidence type="ECO:0000313" key="3">
    <source>
        <dbReference type="Proteomes" id="UP000001955"/>
    </source>
</evidence>
<dbReference type="KEGG" id="ebt:EBL_c23660"/>
<evidence type="ECO:0000313" key="2">
    <source>
        <dbReference type="EMBL" id="AFJ47455.1"/>
    </source>
</evidence>
<dbReference type="EMBL" id="CP001560">
    <property type="protein sequence ID" value="AFJ47455.1"/>
    <property type="molecule type" value="Genomic_DNA"/>
</dbReference>
<feature type="transmembrane region" description="Helical" evidence="1">
    <location>
        <begin position="20"/>
        <end position="45"/>
    </location>
</feature>
<dbReference type="AlphaFoldDB" id="I2BAA1"/>
<keyword evidence="1" id="KW-0812">Transmembrane</keyword>
<name>I2BAA1_SHIBC</name>
<sequence>MPAIKAATKINYRAIFKYSLFFVSRGIFMGFIFFSGDNFICVHAFTRNRYAI</sequence>
<dbReference type="Proteomes" id="UP000001955">
    <property type="component" value="Chromosome"/>
</dbReference>
<organism evidence="2 3">
    <name type="scientific">Shimwellia blattae (strain ATCC 29907 / DSM 4481 / JCM 1650 / NBRC 105725 / CDC 9005-74)</name>
    <name type="common">Escherichia blattae</name>
    <dbReference type="NCBI Taxonomy" id="630626"/>
    <lineage>
        <taxon>Bacteria</taxon>
        <taxon>Pseudomonadati</taxon>
        <taxon>Pseudomonadota</taxon>
        <taxon>Gammaproteobacteria</taxon>
        <taxon>Enterobacterales</taxon>
        <taxon>Enterobacteriaceae</taxon>
        <taxon>Shimwellia</taxon>
    </lineage>
</organism>
<protein>
    <submittedName>
        <fullName evidence="2">Uncharacterized protein</fullName>
    </submittedName>
</protein>
<dbReference type="HOGENOM" id="CLU_3084686_0_0_6"/>
<gene>
    <name evidence="2" type="ordered locus">EBL_c23660</name>
</gene>
<evidence type="ECO:0000256" key="1">
    <source>
        <dbReference type="SAM" id="Phobius"/>
    </source>
</evidence>